<dbReference type="Proteomes" id="UP000255193">
    <property type="component" value="Unassembled WGS sequence"/>
</dbReference>
<dbReference type="PANTHER" id="PTHR36508:SF1">
    <property type="entry name" value="PROTEIN SLYX"/>
    <property type="match status" value="1"/>
</dbReference>
<keyword evidence="1" id="KW-0175">Coiled coil</keyword>
<sequence>MKSNTADTNADLAMPTDLLASMQQAIIDLQSQIVFLEDTVEALNLRVAEQSRELADQQRQLQLLYQKIDSQATANTIAPFDLLADKPPHY</sequence>
<gene>
    <name evidence="2" type="ORF">NCTC11091_00727</name>
</gene>
<evidence type="ECO:0000313" key="2">
    <source>
        <dbReference type="EMBL" id="STY94948.1"/>
    </source>
</evidence>
<dbReference type="AlphaFoldDB" id="A0A378Q438"/>
<feature type="coiled-coil region" evidence="1">
    <location>
        <begin position="19"/>
        <end position="67"/>
    </location>
</feature>
<protein>
    <submittedName>
        <fullName evidence="2">SlyX</fullName>
    </submittedName>
</protein>
<dbReference type="InterPro" id="IPR007236">
    <property type="entry name" value="SlyX"/>
</dbReference>
<organism evidence="2 3">
    <name type="scientific">Faucicola atlantae</name>
    <dbReference type="NCBI Taxonomy" id="34059"/>
    <lineage>
        <taxon>Bacteria</taxon>
        <taxon>Pseudomonadati</taxon>
        <taxon>Pseudomonadota</taxon>
        <taxon>Gammaproteobacteria</taxon>
        <taxon>Moraxellales</taxon>
        <taxon>Moraxellaceae</taxon>
        <taxon>Faucicola</taxon>
    </lineage>
</organism>
<proteinExistence type="predicted"/>
<evidence type="ECO:0000313" key="3">
    <source>
        <dbReference type="Proteomes" id="UP000255193"/>
    </source>
</evidence>
<accession>A0A378Q438</accession>
<dbReference type="Pfam" id="PF04102">
    <property type="entry name" value="SlyX"/>
    <property type="match status" value="1"/>
</dbReference>
<reference evidence="2 3" key="1">
    <citation type="submission" date="2018-06" db="EMBL/GenBank/DDBJ databases">
        <authorList>
            <consortium name="Pathogen Informatics"/>
            <person name="Doyle S."/>
        </authorList>
    </citation>
    <scope>NUCLEOTIDE SEQUENCE [LARGE SCALE GENOMIC DNA]</scope>
    <source>
        <strain evidence="2 3">NCTC11091</strain>
    </source>
</reference>
<name>A0A378Q438_9GAMM</name>
<dbReference type="PANTHER" id="PTHR36508">
    <property type="entry name" value="PROTEIN SLYX"/>
    <property type="match status" value="1"/>
</dbReference>
<evidence type="ECO:0000256" key="1">
    <source>
        <dbReference type="SAM" id="Coils"/>
    </source>
</evidence>
<dbReference type="EMBL" id="UGQA01000001">
    <property type="protein sequence ID" value="STY94948.1"/>
    <property type="molecule type" value="Genomic_DNA"/>
</dbReference>